<feature type="domain" description="TF-B3" evidence="8">
    <location>
        <begin position="191"/>
        <end position="285"/>
    </location>
</feature>
<sequence>MNGSPPPSTGSCFADTDEHHRYFLNSADLIHRILQQLDGRPVSSIQIVTREGSTSTSVSYPLAASVPSLAVLSSPLEAPSGSALISLAAAPASPAAPTPTPAARSSPVAAPPKDAMQKQTRSNVNEQLRLRTVDCTCPLHRPEFRIQRNSLAKKPKVTGRRDAAIQRCILKGRGKGRPKRVGHSADPPQPSRFYVQLDGNDDMYMLVIPREFKQCLKGILPRPIKLKTSVGCAWYVHIDEYQGELVLKDGWFGFAEAHELQLDDLLVFEFLTAPSCSELQISPDPSPSISPESSLYTTGVHHRSDYAAWTPSSTDAATSHLKTPLRRRGIPDSLGPWLQWRYVSPESLALPCSNKKLKLGESLSWKETSVEPAPVCKVFGRIDEENTPDSFCKVLCTSELEVISIPSRVLPWFYGGCPESINLKMSTACTWIVDLKQQDGNVLMDKGWPEFVKAHDLKVGYLLTFKKLDTKSLQVLIFGYNCCEKALKDPKSRKKKASVRKTSPGRRSKRLQKEQSSMPPVRVFADAPGGRKRHLEPVAEAPSKRATRRTSSEASATNNEDTPPRNNRSSSLQIDERIDEASTVRRDTGPTASDVMVHQHFDSDGFLDPEDDEGKFLLDSCGTTAAGGRKRKGTGLEQICKGMGVKLTIEIPPGLKRPEKPLPAAKFASEGGMLARGQMPLLPHFKLYKRDENLLADFVGKMGANFNMDTESEVIQKACYDVLRKVSKNRRYILKRDYFDKVPANEVSIKSPVKDVSDEEWEALTALWVTPRHRNTCTKNKDSRAAVKFGQKTGSRSYAAHLYATREERRGEELDAVDIFKATHHSKKDGFSEEALAAIADMEAELAIPVPEGAPPRSAVAVVAKVLSKEAKHSTFLKNAGLQPSSTVKLNKPTAAAVSAHVHDLEAQLKRSQEEAEQMKQQFAAIMEEAAAQKEKQAANEAAQAQRDKDYMELLKRTEESDRRLAHMMSIFGASAN</sequence>
<evidence type="ECO:0000256" key="1">
    <source>
        <dbReference type="ARBA" id="ARBA00004123"/>
    </source>
</evidence>
<dbReference type="SUPFAM" id="SSF101936">
    <property type="entry name" value="DNA-binding pseudobarrel domain"/>
    <property type="match status" value="2"/>
</dbReference>
<dbReference type="Pfam" id="PF02362">
    <property type="entry name" value="B3"/>
    <property type="match status" value="2"/>
</dbReference>
<feature type="region of interest" description="Disordered" evidence="7">
    <location>
        <begin position="491"/>
        <end position="595"/>
    </location>
</feature>
<feature type="region of interest" description="Disordered" evidence="7">
    <location>
        <begin position="92"/>
        <end position="121"/>
    </location>
</feature>
<keyword evidence="6" id="KW-0175">Coiled coil</keyword>
<feature type="compositionally biased region" description="Basic residues" evidence="7">
    <location>
        <begin position="491"/>
        <end position="510"/>
    </location>
</feature>
<evidence type="ECO:0000259" key="8">
    <source>
        <dbReference type="PROSITE" id="PS50863"/>
    </source>
</evidence>
<name>A0AAD8PI18_LOLMU</name>
<keyword evidence="2" id="KW-0805">Transcription regulation</keyword>
<evidence type="ECO:0000313" key="10">
    <source>
        <dbReference type="EMBL" id="KAK1682793.1"/>
    </source>
</evidence>
<dbReference type="EMBL" id="JAUUTY010001182">
    <property type="protein sequence ID" value="KAK1561330.1"/>
    <property type="molecule type" value="Genomic_DNA"/>
</dbReference>
<evidence type="ECO:0000256" key="6">
    <source>
        <dbReference type="SAM" id="Coils"/>
    </source>
</evidence>
<evidence type="ECO:0000256" key="2">
    <source>
        <dbReference type="ARBA" id="ARBA00023015"/>
    </source>
</evidence>
<dbReference type="GO" id="GO:0003677">
    <property type="term" value="F:DNA binding"/>
    <property type="evidence" value="ECO:0007669"/>
    <property type="project" value="UniProtKB-KW"/>
</dbReference>
<feature type="compositionally biased region" description="Low complexity" evidence="7">
    <location>
        <begin position="101"/>
        <end position="112"/>
    </location>
</feature>
<evidence type="ECO:0000256" key="4">
    <source>
        <dbReference type="ARBA" id="ARBA00023163"/>
    </source>
</evidence>
<dbReference type="Proteomes" id="UP001231189">
    <property type="component" value="Unassembled WGS sequence"/>
</dbReference>
<dbReference type="SMART" id="SM01019">
    <property type="entry name" value="B3"/>
    <property type="match status" value="2"/>
</dbReference>
<dbReference type="PANTHER" id="PTHR33063:SF16">
    <property type="entry name" value="OS02G0241300 PROTEIN"/>
    <property type="match status" value="1"/>
</dbReference>
<organism evidence="9 11">
    <name type="scientific">Lolium multiflorum</name>
    <name type="common">Italian ryegrass</name>
    <name type="synonym">Lolium perenne subsp. multiflorum</name>
    <dbReference type="NCBI Taxonomy" id="4521"/>
    <lineage>
        <taxon>Eukaryota</taxon>
        <taxon>Viridiplantae</taxon>
        <taxon>Streptophyta</taxon>
        <taxon>Embryophyta</taxon>
        <taxon>Tracheophyta</taxon>
        <taxon>Spermatophyta</taxon>
        <taxon>Magnoliopsida</taxon>
        <taxon>Liliopsida</taxon>
        <taxon>Poales</taxon>
        <taxon>Poaceae</taxon>
        <taxon>BOP clade</taxon>
        <taxon>Pooideae</taxon>
        <taxon>Poodae</taxon>
        <taxon>Poeae</taxon>
        <taxon>Poeae Chloroplast Group 2 (Poeae type)</taxon>
        <taxon>Loliodinae</taxon>
        <taxon>Loliinae</taxon>
        <taxon>Lolium</taxon>
    </lineage>
</organism>
<dbReference type="Gene3D" id="2.40.330.10">
    <property type="entry name" value="DNA-binding pseudobarrel domain"/>
    <property type="match status" value="2"/>
</dbReference>
<feature type="compositionally biased region" description="Polar residues" evidence="7">
    <location>
        <begin position="552"/>
        <end position="573"/>
    </location>
</feature>
<dbReference type="InterPro" id="IPR003340">
    <property type="entry name" value="B3_DNA-bd"/>
</dbReference>
<comment type="caution">
    <text evidence="9">The sequence shown here is derived from an EMBL/GenBank/DDBJ whole genome shotgun (WGS) entry which is preliminary data.</text>
</comment>
<evidence type="ECO:0000256" key="3">
    <source>
        <dbReference type="ARBA" id="ARBA00023125"/>
    </source>
</evidence>
<dbReference type="PANTHER" id="PTHR33063">
    <property type="entry name" value="OS02G0583500 PROTEIN"/>
    <property type="match status" value="1"/>
</dbReference>
<feature type="domain" description="TF-B3" evidence="8">
    <location>
        <begin position="421"/>
        <end position="481"/>
    </location>
</feature>
<dbReference type="GO" id="GO:0005634">
    <property type="term" value="C:nucleus"/>
    <property type="evidence" value="ECO:0007669"/>
    <property type="project" value="UniProtKB-SubCell"/>
</dbReference>
<reference evidence="9" key="1">
    <citation type="submission" date="2023-07" db="EMBL/GenBank/DDBJ databases">
        <title>A chromosome-level genome assembly of Lolium multiflorum.</title>
        <authorList>
            <person name="Chen Y."/>
            <person name="Copetti D."/>
            <person name="Kolliker R."/>
            <person name="Studer B."/>
        </authorList>
    </citation>
    <scope>NUCLEOTIDE SEQUENCE</scope>
    <source>
        <strain evidence="9">02402/16</strain>
        <tissue evidence="9">Leaf</tissue>
    </source>
</reference>
<dbReference type="InterPro" id="IPR015300">
    <property type="entry name" value="DNA-bd_pseudobarrel_sf"/>
</dbReference>
<feature type="coiled-coil region" evidence="6">
    <location>
        <begin position="895"/>
        <end position="949"/>
    </location>
</feature>
<evidence type="ECO:0000256" key="5">
    <source>
        <dbReference type="ARBA" id="ARBA00023242"/>
    </source>
</evidence>
<accession>A0AAD8PI18</accession>
<evidence type="ECO:0000313" key="11">
    <source>
        <dbReference type="Proteomes" id="UP001231189"/>
    </source>
</evidence>
<dbReference type="AlphaFoldDB" id="A0AAD8PI18"/>
<feature type="compositionally biased region" description="Basic and acidic residues" evidence="7">
    <location>
        <begin position="574"/>
        <end position="588"/>
    </location>
</feature>
<proteinExistence type="predicted"/>
<gene>
    <name evidence="10" type="ORF">QYE76_043641</name>
    <name evidence="9" type="ORF">QYE76_048275</name>
</gene>
<keyword evidence="3" id="KW-0238">DNA-binding</keyword>
<dbReference type="CDD" id="cd10017">
    <property type="entry name" value="B3_DNA"/>
    <property type="match status" value="2"/>
</dbReference>
<evidence type="ECO:0000256" key="7">
    <source>
        <dbReference type="SAM" id="MobiDB-lite"/>
    </source>
</evidence>
<evidence type="ECO:0000313" key="9">
    <source>
        <dbReference type="EMBL" id="KAK1561330.1"/>
    </source>
</evidence>
<keyword evidence="11" id="KW-1185">Reference proteome</keyword>
<dbReference type="EMBL" id="JAUUTY010000002">
    <property type="protein sequence ID" value="KAK1682793.1"/>
    <property type="molecule type" value="Genomic_DNA"/>
</dbReference>
<dbReference type="Pfam" id="PF03004">
    <property type="entry name" value="Transposase_24"/>
    <property type="match status" value="1"/>
</dbReference>
<dbReference type="InterPro" id="IPR004252">
    <property type="entry name" value="Probable_transposase_24"/>
</dbReference>
<keyword evidence="5" id="KW-0539">Nucleus</keyword>
<keyword evidence="4" id="KW-0804">Transcription</keyword>
<protein>
    <recommendedName>
        <fullName evidence="8">TF-B3 domain-containing protein</fullName>
    </recommendedName>
</protein>
<comment type="subcellular location">
    <subcellularLocation>
        <location evidence="1">Nucleus</location>
    </subcellularLocation>
</comment>
<dbReference type="PROSITE" id="PS50863">
    <property type="entry name" value="B3"/>
    <property type="match status" value="2"/>
</dbReference>